<feature type="compositionally biased region" description="Basic and acidic residues" evidence="1">
    <location>
        <begin position="237"/>
        <end position="249"/>
    </location>
</feature>
<evidence type="ECO:0000256" key="1">
    <source>
        <dbReference type="SAM" id="MobiDB-lite"/>
    </source>
</evidence>
<feature type="compositionally biased region" description="Polar residues" evidence="1">
    <location>
        <begin position="272"/>
        <end position="298"/>
    </location>
</feature>
<protein>
    <submittedName>
        <fullName evidence="2">Uncharacterized protein</fullName>
    </submittedName>
</protein>
<reference evidence="2 3" key="1">
    <citation type="submission" date="2014-03" db="EMBL/GenBank/DDBJ databases">
        <title>Draft genome of the hookworm Oesophagostomum dentatum.</title>
        <authorList>
            <person name="Mitreva M."/>
        </authorList>
    </citation>
    <scope>NUCLEOTIDE SEQUENCE [LARGE SCALE GENOMIC DNA]</scope>
    <source>
        <strain evidence="2 3">OD-Hann</strain>
    </source>
</reference>
<proteinExistence type="predicted"/>
<feature type="compositionally biased region" description="Polar residues" evidence="1">
    <location>
        <begin position="305"/>
        <end position="327"/>
    </location>
</feature>
<dbReference type="Proteomes" id="UP000053660">
    <property type="component" value="Unassembled WGS sequence"/>
</dbReference>
<accession>A0A0B1TCK1</accession>
<feature type="compositionally biased region" description="Polar residues" evidence="1">
    <location>
        <begin position="9"/>
        <end position="26"/>
    </location>
</feature>
<feature type="region of interest" description="Disordered" evidence="1">
    <location>
        <begin position="98"/>
        <end position="118"/>
    </location>
</feature>
<feature type="region of interest" description="Disordered" evidence="1">
    <location>
        <begin position="1"/>
        <end position="29"/>
    </location>
</feature>
<name>A0A0B1TCK1_OESDE</name>
<dbReference type="OrthoDB" id="10650725at2759"/>
<dbReference type="AlphaFoldDB" id="A0A0B1TCK1"/>
<feature type="compositionally biased region" description="Basic and acidic residues" evidence="1">
    <location>
        <begin position="256"/>
        <end position="270"/>
    </location>
</feature>
<sequence>MKTPAPKTISKTRLTSRNRNNASIARSSALAPKANSTCKNLVELRGQEMIEDVASEKLEEIVESLVSAVVSTVEAENIKPIASKFSIELLKSQQCSANDRRFSEVEGKRKKDERDDSKKRLDHILLQTFAAPTNVNNPLEKHSKVSKNVTPAVMAKSQQMKNPTNGEQHYMQWSTARKSIDKPTSVLKSTKSLAKDVKDQAGFNKSSRPPTQPPQEKPQESANSKPAPQAPPRKRAQKELKKDDSKKSIESAGLDATRKSESQPATEEKACSGSSAQATTKTKADARQSNAGKTSTKGASEKAQETPSATSKVSGHGPTSVTKSKKK</sequence>
<dbReference type="EMBL" id="KN550572">
    <property type="protein sequence ID" value="KHJ93846.1"/>
    <property type="molecule type" value="Genomic_DNA"/>
</dbReference>
<organism evidence="2 3">
    <name type="scientific">Oesophagostomum dentatum</name>
    <name type="common">Nodular worm</name>
    <dbReference type="NCBI Taxonomy" id="61180"/>
    <lineage>
        <taxon>Eukaryota</taxon>
        <taxon>Metazoa</taxon>
        <taxon>Ecdysozoa</taxon>
        <taxon>Nematoda</taxon>
        <taxon>Chromadorea</taxon>
        <taxon>Rhabditida</taxon>
        <taxon>Rhabditina</taxon>
        <taxon>Rhabditomorpha</taxon>
        <taxon>Strongyloidea</taxon>
        <taxon>Strongylidae</taxon>
        <taxon>Oesophagostomum</taxon>
    </lineage>
</organism>
<gene>
    <name evidence="2" type="ORF">OESDEN_06236</name>
</gene>
<keyword evidence="3" id="KW-1185">Reference proteome</keyword>
<evidence type="ECO:0000313" key="2">
    <source>
        <dbReference type="EMBL" id="KHJ93846.1"/>
    </source>
</evidence>
<feature type="region of interest" description="Disordered" evidence="1">
    <location>
        <begin position="181"/>
        <end position="327"/>
    </location>
</feature>
<evidence type="ECO:0000313" key="3">
    <source>
        <dbReference type="Proteomes" id="UP000053660"/>
    </source>
</evidence>